<reference evidence="4" key="1">
    <citation type="submission" date="2021-03" db="EMBL/GenBank/DDBJ databases">
        <title>Genomic Encyclopedia of Type Strains, Phase IV (KMG-V): Genome sequencing to study the core and pangenomes of soil and plant-associated prokaryotes.</title>
        <authorList>
            <person name="Whitman W."/>
        </authorList>
    </citation>
    <scope>NUCLEOTIDE SEQUENCE</scope>
    <source>
        <strain evidence="4">C4</strain>
    </source>
</reference>
<dbReference type="OrthoDB" id="350705at2157"/>
<dbReference type="SUPFAM" id="SSF64182">
    <property type="entry name" value="DHH phosphoesterases"/>
    <property type="match status" value="1"/>
</dbReference>
<dbReference type="PANTHER" id="PTHR47618">
    <property type="entry name" value="BIFUNCTIONAL OLIGORIBONUCLEASE AND PAP PHOSPHATASE NRNA"/>
    <property type="match status" value="1"/>
</dbReference>
<dbReference type="InterPro" id="IPR003148">
    <property type="entry name" value="RCK_N"/>
</dbReference>
<gene>
    <name evidence="4" type="ORF">J3E07_000016</name>
</gene>
<dbReference type="Pfam" id="PF02272">
    <property type="entry name" value="DHHA1"/>
    <property type="match status" value="1"/>
</dbReference>
<dbReference type="PANTHER" id="PTHR47618:SF1">
    <property type="entry name" value="BIFUNCTIONAL OLIGORIBONUCLEASE AND PAP PHOSPHATASE NRNA"/>
    <property type="match status" value="1"/>
</dbReference>
<dbReference type="GO" id="GO:0016787">
    <property type="term" value="F:hydrolase activity"/>
    <property type="evidence" value="ECO:0007669"/>
    <property type="project" value="UniProtKB-KW"/>
</dbReference>
<organism evidence="4 5">
    <name type="scientific">Methanococcus voltae</name>
    <dbReference type="NCBI Taxonomy" id="2188"/>
    <lineage>
        <taxon>Archaea</taxon>
        <taxon>Methanobacteriati</taxon>
        <taxon>Methanobacteriota</taxon>
        <taxon>Methanomada group</taxon>
        <taxon>Methanococci</taxon>
        <taxon>Methanococcales</taxon>
        <taxon>Methanococcaceae</taxon>
        <taxon>Methanococcus</taxon>
    </lineage>
</organism>
<comment type="caution">
    <text evidence="4">The sequence shown here is derived from an EMBL/GenBank/DDBJ whole genome shotgun (WGS) entry which is preliminary data.</text>
</comment>
<dbReference type="Gene3D" id="3.90.1640.10">
    <property type="entry name" value="inorganic pyrophosphatase (n-terminal core)"/>
    <property type="match status" value="1"/>
</dbReference>
<evidence type="ECO:0000313" key="5">
    <source>
        <dbReference type="Proteomes" id="UP000740329"/>
    </source>
</evidence>
<evidence type="ECO:0000259" key="2">
    <source>
        <dbReference type="Pfam" id="PF02254"/>
    </source>
</evidence>
<evidence type="ECO:0000259" key="3">
    <source>
        <dbReference type="Pfam" id="PF02272"/>
    </source>
</evidence>
<proteinExistence type="predicted"/>
<feature type="domain" description="DHHA1" evidence="3">
    <location>
        <begin position="370"/>
        <end position="460"/>
    </location>
</feature>
<name>A0A8J7USI7_METVO</name>
<feature type="domain" description="DDH" evidence="1">
    <location>
        <begin position="169"/>
        <end position="311"/>
    </location>
</feature>
<dbReference type="GO" id="GO:0006813">
    <property type="term" value="P:potassium ion transport"/>
    <property type="evidence" value="ECO:0007669"/>
    <property type="project" value="InterPro"/>
</dbReference>
<dbReference type="RefSeq" id="WP_209590011.1">
    <property type="nucleotide sequence ID" value="NZ_JAGGMU010000001.1"/>
</dbReference>
<evidence type="ECO:0000259" key="1">
    <source>
        <dbReference type="Pfam" id="PF01368"/>
    </source>
</evidence>
<dbReference type="InterPro" id="IPR051319">
    <property type="entry name" value="Oligoribo/pAp-PDE_c-di-AMP_PDE"/>
</dbReference>
<sequence length="489" mass="54133">MILAIGYGAFGRKVVNCAKKLDKLTIIDVNEDVFESLGNGTFNHIVGDAGQLEVLNRAKITEADTILIMTNNNDLNRKIAELVQSINDKAYVIVRGIVKYPELYEGLNVDKVIYPLESAAKDVVHEIQKSKLRRKLLDLRKVVEDAKVKYNNLCSDENNLEDCCFDAHFLIMLHNNPDPDAMASAMALKTILDRWGASSKIAYAGKIGYDENKAMVNLLGIKLKNILEVDTDKYCGIAVVDSSSYTSLYSEIDRSKEINILIDHHKDGDIVADYSDIQSEAGATATIITTYLIQLGIEPDRHLATALYYAIVSDTNNFKRNASKMDFEIASYLQGLMDTKVLEMIENPEIETETMDVLAKAISNRKIIKGNIALSYVGNIKNRDALPRAADFLLKMEGIYTTYIFGIADDNIHISARTKDLRVDLGTLMNEAFMGGGHQASAAACIPLGIFESVSDKVSLRQLVEEAIQNKILSTMGIYEDESSNSGSE</sequence>
<dbReference type="Pfam" id="PF01368">
    <property type="entry name" value="DHH"/>
    <property type="match status" value="1"/>
</dbReference>
<dbReference type="InterPro" id="IPR001667">
    <property type="entry name" value="DDH_dom"/>
</dbReference>
<evidence type="ECO:0000313" key="4">
    <source>
        <dbReference type="EMBL" id="MBP2200618.1"/>
    </source>
</evidence>
<dbReference type="SUPFAM" id="SSF51735">
    <property type="entry name" value="NAD(P)-binding Rossmann-fold domains"/>
    <property type="match status" value="1"/>
</dbReference>
<dbReference type="Gene3D" id="3.40.50.720">
    <property type="entry name" value="NAD(P)-binding Rossmann-like Domain"/>
    <property type="match status" value="1"/>
</dbReference>
<dbReference type="Gene3D" id="3.10.310.30">
    <property type="match status" value="1"/>
</dbReference>
<dbReference type="Proteomes" id="UP000740329">
    <property type="component" value="Unassembled WGS sequence"/>
</dbReference>
<accession>A0A8J7USI7</accession>
<keyword evidence="4" id="KW-0378">Hydrolase</keyword>
<dbReference type="GO" id="GO:0003676">
    <property type="term" value="F:nucleic acid binding"/>
    <property type="evidence" value="ECO:0007669"/>
    <property type="project" value="InterPro"/>
</dbReference>
<feature type="domain" description="RCK N-terminal" evidence="2">
    <location>
        <begin position="5"/>
        <end position="115"/>
    </location>
</feature>
<dbReference type="InterPro" id="IPR003156">
    <property type="entry name" value="DHHA1_dom"/>
</dbReference>
<dbReference type="InterPro" id="IPR036291">
    <property type="entry name" value="NAD(P)-bd_dom_sf"/>
</dbReference>
<dbReference type="EMBL" id="JAGGMV010000001">
    <property type="protein sequence ID" value="MBP2200618.1"/>
    <property type="molecule type" value="Genomic_DNA"/>
</dbReference>
<dbReference type="AlphaFoldDB" id="A0A8J7USI7"/>
<dbReference type="InterPro" id="IPR038763">
    <property type="entry name" value="DHH_sf"/>
</dbReference>
<protein>
    <submittedName>
        <fullName evidence="4">NanoRNase/pAp phosphatase (C-di-AMP/oligoRNAs hydrolase)</fullName>
    </submittedName>
</protein>
<dbReference type="Pfam" id="PF02254">
    <property type="entry name" value="TrkA_N"/>
    <property type="match status" value="1"/>
</dbReference>